<feature type="domain" description="Transcriptional coactivator p15 (PC4) C-terminal" evidence="7">
    <location>
        <begin position="293"/>
        <end position="341"/>
    </location>
</feature>
<name>A0A1W0A078_9STRA</name>
<dbReference type="SUPFAM" id="SSF54447">
    <property type="entry name" value="ssDNA-binding transcriptional regulator domain"/>
    <property type="match status" value="2"/>
</dbReference>
<evidence type="ECO:0000313" key="9">
    <source>
        <dbReference type="Proteomes" id="UP000243217"/>
    </source>
</evidence>
<evidence type="ECO:0000256" key="2">
    <source>
        <dbReference type="ARBA" id="ARBA00009001"/>
    </source>
</evidence>
<dbReference type="InterPro" id="IPR003173">
    <property type="entry name" value="PC4_C"/>
</dbReference>
<dbReference type="OrthoDB" id="20681at2759"/>
<keyword evidence="9" id="KW-1185">Reference proteome</keyword>
<dbReference type="Proteomes" id="UP000243217">
    <property type="component" value="Unassembled WGS sequence"/>
</dbReference>
<dbReference type="GO" id="GO:0005634">
    <property type="term" value="C:nucleus"/>
    <property type="evidence" value="ECO:0007669"/>
    <property type="project" value="UniProtKB-SubCell"/>
</dbReference>
<evidence type="ECO:0000256" key="1">
    <source>
        <dbReference type="ARBA" id="ARBA00004123"/>
    </source>
</evidence>
<protein>
    <recommendedName>
        <fullName evidence="7">Transcriptional coactivator p15 (PC4) C-terminal domain-containing protein</fullName>
    </recommendedName>
</protein>
<dbReference type="PANTHER" id="PTHR13215">
    <property type="entry name" value="RNA POLYMERASE II TRANSCRIPTIONAL COACTIVATOR"/>
    <property type="match status" value="1"/>
</dbReference>
<dbReference type="InterPro" id="IPR036748">
    <property type="entry name" value="MTH938-like_sf"/>
</dbReference>
<organism evidence="8 9">
    <name type="scientific">Thraustotheca clavata</name>
    <dbReference type="NCBI Taxonomy" id="74557"/>
    <lineage>
        <taxon>Eukaryota</taxon>
        <taxon>Sar</taxon>
        <taxon>Stramenopiles</taxon>
        <taxon>Oomycota</taxon>
        <taxon>Saprolegniomycetes</taxon>
        <taxon>Saprolegniales</taxon>
        <taxon>Achlyaceae</taxon>
        <taxon>Thraustotheca</taxon>
    </lineage>
</organism>
<accession>A0A1W0A078</accession>
<dbReference type="Pfam" id="PF02229">
    <property type="entry name" value="PC4"/>
    <property type="match status" value="2"/>
</dbReference>
<evidence type="ECO:0000256" key="3">
    <source>
        <dbReference type="ARBA" id="ARBA00023015"/>
    </source>
</evidence>
<evidence type="ECO:0000256" key="5">
    <source>
        <dbReference type="ARBA" id="ARBA00023163"/>
    </source>
</evidence>
<reference evidence="8 9" key="1">
    <citation type="journal article" date="2014" name="Genome Biol. Evol.">
        <title>The secreted proteins of Achlya hypogyna and Thraustotheca clavata identify the ancestral oomycete secretome and reveal gene acquisitions by horizontal gene transfer.</title>
        <authorList>
            <person name="Misner I."/>
            <person name="Blouin N."/>
            <person name="Leonard G."/>
            <person name="Richards T.A."/>
            <person name="Lane C.E."/>
        </authorList>
    </citation>
    <scope>NUCLEOTIDE SEQUENCE [LARGE SCALE GENOMIC DNA]</scope>
    <source>
        <strain evidence="8 9">ATCC 34112</strain>
    </source>
</reference>
<keyword evidence="6" id="KW-0539">Nucleus</keyword>
<keyword evidence="5" id="KW-0804">Transcription</keyword>
<gene>
    <name evidence="8" type="ORF">THRCLA_04092</name>
</gene>
<evidence type="ECO:0000259" key="7">
    <source>
        <dbReference type="Pfam" id="PF02229"/>
    </source>
</evidence>
<feature type="domain" description="Transcriptional coactivator p15 (PC4) C-terminal" evidence="7">
    <location>
        <begin position="207"/>
        <end position="255"/>
    </location>
</feature>
<evidence type="ECO:0000313" key="8">
    <source>
        <dbReference type="EMBL" id="OQS03591.1"/>
    </source>
</evidence>
<dbReference type="STRING" id="74557.A0A1W0A078"/>
<sequence length="354" mass="39582">MLSRVVRAASGPFVRGSGVRWLQYGHDMHKEMMTDTSKVSISEYDENGFVVNDVNMRGSIALFPTIAMMWKPNTMDEVTQASLSIFTVANPAIEILVLGCGSRISKRLDPTLVDYLKNHGIVVEYLDSFNACATFNILNAEDRKVAAAILVNEPNYIYAYIYHLEKPKAAVKRVHEEIDEQVQEEHVEIKKAKASSAEKLDDGSIAFDLSAKKQLTVRKWKNAVLVDIREYYDAGGVRKPGKKGISLTKEQYKKVETLVEDVDAAIIAMDDGVTGVYLNETLDNDDENSVAFAISPKRRITIRKFKGKMLVDIREFYDSDGSMKPGNKGISLTKEQWRVVVDKADEIAEAMASV</sequence>
<dbReference type="GO" id="GO:0003713">
    <property type="term" value="F:transcription coactivator activity"/>
    <property type="evidence" value="ECO:0007669"/>
    <property type="project" value="InterPro"/>
</dbReference>
<dbReference type="InterPro" id="IPR007523">
    <property type="entry name" value="NDUFAF3/AAMDC"/>
</dbReference>
<keyword evidence="4" id="KW-0238">DNA-binding</keyword>
<dbReference type="SUPFAM" id="SSF64076">
    <property type="entry name" value="MTH938-like"/>
    <property type="match status" value="1"/>
</dbReference>
<dbReference type="GO" id="GO:0003677">
    <property type="term" value="F:DNA binding"/>
    <property type="evidence" value="ECO:0007669"/>
    <property type="project" value="UniProtKB-KW"/>
</dbReference>
<dbReference type="EMBL" id="JNBS01000832">
    <property type="protein sequence ID" value="OQS03591.1"/>
    <property type="molecule type" value="Genomic_DNA"/>
</dbReference>
<dbReference type="InterPro" id="IPR045125">
    <property type="entry name" value="Sub1/Tcp4-like"/>
</dbReference>
<evidence type="ECO:0000256" key="4">
    <source>
        <dbReference type="ARBA" id="ARBA00023125"/>
    </source>
</evidence>
<evidence type="ECO:0000256" key="6">
    <source>
        <dbReference type="ARBA" id="ARBA00023242"/>
    </source>
</evidence>
<keyword evidence="3" id="KW-0805">Transcription regulation</keyword>
<proteinExistence type="inferred from homology"/>
<dbReference type="InterPro" id="IPR009044">
    <property type="entry name" value="ssDNA-bd_transcriptional_reg"/>
</dbReference>
<comment type="subcellular location">
    <subcellularLocation>
        <location evidence="1">Nucleus</location>
    </subcellularLocation>
</comment>
<dbReference type="AlphaFoldDB" id="A0A1W0A078"/>
<dbReference type="Gene3D" id="2.30.31.10">
    <property type="entry name" value="Transcriptional Coactivator Pc4, Chain A"/>
    <property type="match status" value="2"/>
</dbReference>
<comment type="caution">
    <text evidence="8">The sequence shown here is derived from an EMBL/GenBank/DDBJ whole genome shotgun (WGS) entry which is preliminary data.</text>
</comment>
<comment type="similarity">
    <text evidence="2">Belongs to the transcriptional coactivator PC4 family.</text>
</comment>
<dbReference type="GO" id="GO:0060261">
    <property type="term" value="P:positive regulation of transcription initiation by RNA polymerase II"/>
    <property type="evidence" value="ECO:0007669"/>
    <property type="project" value="InterPro"/>
</dbReference>
<dbReference type="Gene3D" id="3.40.1230.10">
    <property type="entry name" value="MTH938-like"/>
    <property type="match status" value="1"/>
</dbReference>
<dbReference type="Pfam" id="PF04430">
    <property type="entry name" value="DUF498"/>
    <property type="match status" value="1"/>
</dbReference>